<organism evidence="2 3">
    <name type="scientific">Laspinema palackyanum D2a</name>
    <dbReference type="NCBI Taxonomy" id="2953684"/>
    <lineage>
        <taxon>Bacteria</taxon>
        <taxon>Bacillati</taxon>
        <taxon>Cyanobacteriota</taxon>
        <taxon>Cyanophyceae</taxon>
        <taxon>Oscillatoriophycideae</taxon>
        <taxon>Oscillatoriales</taxon>
        <taxon>Laspinemataceae</taxon>
        <taxon>Laspinema</taxon>
        <taxon>Laspinema palackyanum</taxon>
    </lineage>
</organism>
<feature type="compositionally biased region" description="Basic and acidic residues" evidence="1">
    <location>
        <begin position="18"/>
        <end position="31"/>
    </location>
</feature>
<keyword evidence="3" id="KW-1185">Reference proteome</keyword>
<proteinExistence type="predicted"/>
<dbReference type="RefSeq" id="WP_368006947.1">
    <property type="nucleotide sequence ID" value="NZ_JAMXFF010000018.1"/>
</dbReference>
<name>A0ABT2MU09_9CYAN</name>
<reference evidence="2 3" key="1">
    <citation type="journal article" date="2022" name="Front. Microbiol.">
        <title>High genomic differentiation and limited gene flow indicate recent cryptic speciation within the genus Laspinema (cyanobacteria).</title>
        <authorList>
            <person name="Stanojkovic A."/>
            <person name="Skoupy S."/>
            <person name="Skaloud P."/>
            <person name="Dvorak P."/>
        </authorList>
    </citation>
    <scope>NUCLEOTIDE SEQUENCE [LARGE SCALE GENOMIC DNA]</scope>
    <source>
        <strain evidence="2 3">D2a</strain>
    </source>
</reference>
<dbReference type="EMBL" id="JAMXFF010000018">
    <property type="protein sequence ID" value="MCT7967366.1"/>
    <property type="molecule type" value="Genomic_DNA"/>
</dbReference>
<dbReference type="Proteomes" id="UP001525890">
    <property type="component" value="Unassembled WGS sequence"/>
</dbReference>
<comment type="caution">
    <text evidence="2">The sequence shown here is derived from an EMBL/GenBank/DDBJ whole genome shotgun (WGS) entry which is preliminary data.</text>
</comment>
<evidence type="ECO:0000256" key="1">
    <source>
        <dbReference type="SAM" id="MobiDB-lite"/>
    </source>
</evidence>
<accession>A0ABT2MU09</accession>
<feature type="region of interest" description="Disordered" evidence="1">
    <location>
        <begin position="1"/>
        <end position="46"/>
    </location>
</feature>
<protein>
    <submittedName>
        <fullName evidence="2">Uncharacterized protein</fullName>
    </submittedName>
</protein>
<evidence type="ECO:0000313" key="2">
    <source>
        <dbReference type="EMBL" id="MCT7967366.1"/>
    </source>
</evidence>
<gene>
    <name evidence="2" type="ORF">NG799_13570</name>
</gene>
<sequence>MWKPSGCDTPGDRPTSQKCDRPKSQKGDRLFLYRRSPHSLTYNPNS</sequence>
<evidence type="ECO:0000313" key="3">
    <source>
        <dbReference type="Proteomes" id="UP001525890"/>
    </source>
</evidence>